<name>A0AA39WGS2_9PEZI</name>
<reference evidence="2" key="1">
    <citation type="submission" date="2023-06" db="EMBL/GenBank/DDBJ databases">
        <title>Genome-scale phylogeny and comparative genomics of the fungal order Sordariales.</title>
        <authorList>
            <consortium name="Lawrence Berkeley National Laboratory"/>
            <person name="Hensen N."/>
            <person name="Bonometti L."/>
            <person name="Westerberg I."/>
            <person name="Brannstrom I.O."/>
            <person name="Guillou S."/>
            <person name="Cros-Aarteil S."/>
            <person name="Calhoun S."/>
            <person name="Haridas S."/>
            <person name="Kuo A."/>
            <person name="Mondo S."/>
            <person name="Pangilinan J."/>
            <person name="Riley R."/>
            <person name="LaButti K."/>
            <person name="Andreopoulos B."/>
            <person name="Lipzen A."/>
            <person name="Chen C."/>
            <person name="Yanf M."/>
            <person name="Daum C."/>
            <person name="Ng V."/>
            <person name="Clum A."/>
            <person name="Steindorff A."/>
            <person name="Ohm R."/>
            <person name="Martin F."/>
            <person name="Silar P."/>
            <person name="Natvig D."/>
            <person name="Lalanne C."/>
            <person name="Gautier V."/>
            <person name="Ament-velasquez S.L."/>
            <person name="Kruys A."/>
            <person name="Hutchinson M.I."/>
            <person name="Powell A.J."/>
            <person name="Barry K."/>
            <person name="Miller A.N."/>
            <person name="Grigoriev I.V."/>
            <person name="Debuchy R."/>
            <person name="Gladieux P."/>
            <person name="Thoren M.H."/>
            <person name="Johannesson H."/>
        </authorList>
    </citation>
    <scope>NUCLEOTIDE SEQUENCE</scope>
    <source>
        <strain evidence="2">SMH3391-2</strain>
    </source>
</reference>
<feature type="region of interest" description="Disordered" evidence="1">
    <location>
        <begin position="440"/>
        <end position="465"/>
    </location>
</feature>
<organism evidence="2 3">
    <name type="scientific">Bombardia bombarda</name>
    <dbReference type="NCBI Taxonomy" id="252184"/>
    <lineage>
        <taxon>Eukaryota</taxon>
        <taxon>Fungi</taxon>
        <taxon>Dikarya</taxon>
        <taxon>Ascomycota</taxon>
        <taxon>Pezizomycotina</taxon>
        <taxon>Sordariomycetes</taxon>
        <taxon>Sordariomycetidae</taxon>
        <taxon>Sordariales</taxon>
        <taxon>Lasiosphaeriaceae</taxon>
        <taxon>Bombardia</taxon>
    </lineage>
</organism>
<dbReference type="EMBL" id="JAULSR010000007">
    <property type="protein sequence ID" value="KAK0615091.1"/>
    <property type="molecule type" value="Genomic_DNA"/>
</dbReference>
<dbReference type="Proteomes" id="UP001174934">
    <property type="component" value="Unassembled WGS sequence"/>
</dbReference>
<keyword evidence="3" id="KW-1185">Reference proteome</keyword>
<evidence type="ECO:0000313" key="3">
    <source>
        <dbReference type="Proteomes" id="UP001174934"/>
    </source>
</evidence>
<feature type="compositionally biased region" description="Low complexity" evidence="1">
    <location>
        <begin position="448"/>
        <end position="465"/>
    </location>
</feature>
<evidence type="ECO:0000256" key="1">
    <source>
        <dbReference type="SAM" id="MobiDB-lite"/>
    </source>
</evidence>
<gene>
    <name evidence="2" type="ORF">B0T17DRAFT_510900</name>
</gene>
<dbReference type="AlphaFoldDB" id="A0AA39WGS2"/>
<comment type="caution">
    <text evidence="2">The sequence shown here is derived from an EMBL/GenBank/DDBJ whole genome shotgun (WGS) entry which is preliminary data.</text>
</comment>
<protein>
    <submittedName>
        <fullName evidence="2">Uncharacterized protein</fullName>
    </submittedName>
</protein>
<accession>A0AA39WGS2</accession>
<sequence>MDQFQHHNANDDSSKSLAEIAQYHTTSIVSLLLQIQNSKAPIEKFIDFVRKLECFRPVTDVQGTRLYRETINAMVTNQQRYIAVSYTWDPSDHEDAASGQYSVQACSDSGGHHFAPSPVRNCVFDQNYRAGVRMSLLIKHAPSLEEQKQEYPTSVFGGFPEKPIPGELCLSSTIFSARATGLCLAICQGQTVPSQDVREMADHVLDTAGRYIILLNKTRDRLAITANCCQYSTRLEVTRLAQQGLSLSLSTLAMSLLNGEILHNDRIGWEGDVSQLSVSHYIKQNFFRKFQSPVATPAHLTFNKGCRLLDVELTTTGVQTVGHLWKLGKTIDTSKLPHDGYSYENPVDNKKCQLETFHRRQLERLLKELRIQQYHPLAIQLEKYLQEDHKFSSSLIMLQQNSRNSRFFYEDYKLLMAIELADAVANGSKLRLGCLWHPQDDGKKSPISSMSRASTSSINSSATSFTNTSASTYANSQTSFTSRMHNNENFVFTALRPRKSDAGIAHHVSLQVRLDGTLQEISDTADTVLVPRLRVQRWMLGMCFTTIRSPSRVVFPWPSDFEAIVPPSSSPRDAEKFPRWVV</sequence>
<evidence type="ECO:0000313" key="2">
    <source>
        <dbReference type="EMBL" id="KAK0615091.1"/>
    </source>
</evidence>
<proteinExistence type="predicted"/>